<evidence type="ECO:0000313" key="23">
    <source>
        <dbReference type="EMBL" id="TCD16707.1"/>
    </source>
</evidence>
<feature type="binding site" evidence="18">
    <location>
        <position position="9"/>
    </location>
    <ligand>
        <name>substrate</name>
    </ligand>
</feature>
<dbReference type="InterPro" id="IPR013520">
    <property type="entry name" value="Ribonucl_H"/>
</dbReference>
<keyword evidence="9 20" id="KW-0378">Hydrolase</keyword>
<keyword evidence="5 20" id="KW-0548">Nucleotidyltransferase</keyword>
<evidence type="ECO:0000259" key="22">
    <source>
        <dbReference type="SMART" id="SM00479"/>
    </source>
</evidence>
<dbReference type="EMBL" id="SJST01000001">
    <property type="protein sequence ID" value="TCD16707.1"/>
    <property type="molecule type" value="Genomic_DNA"/>
</dbReference>
<feature type="domain" description="Exonuclease" evidence="22">
    <location>
        <begin position="2"/>
        <end position="172"/>
    </location>
</feature>
<proteinExistence type="predicted"/>
<keyword evidence="24" id="KW-1185">Reference proteome</keyword>
<keyword evidence="11 19" id="KW-0460">Magnesium</keyword>
<feature type="binding site" evidence="19">
    <location>
        <position position="7"/>
    </location>
    <ligand>
        <name>a divalent metal cation</name>
        <dbReference type="ChEBI" id="CHEBI:60240"/>
        <label>1</label>
        <note>catalytic</note>
    </ligand>
</feature>
<feature type="active site" description="Proton acceptor" evidence="17">
    <location>
        <position position="150"/>
    </location>
</feature>
<sequence>MREIIFDTETTGLDSSADRIIEIGAVELENRFLTGRSFHVFINPEGREVHPEALAVHGIGNDQLLDKPKFREIMQEWMDFTAGATLIAHNASFDVGFLNAEFARVGFPPIDPSFVIDSLHLARRRHPMGPNSLDALCKRYGIDNSRREKHGALLDSELLAEVYIELVGGKQATLSLETTDRSPTGVSSSSVEKSGPIEYGPRPTPLQPRLTAAEVAAHRVMVAGLGDGAFWIWGNKKGG</sequence>
<evidence type="ECO:0000256" key="18">
    <source>
        <dbReference type="PIRSR" id="PIRSR606309-2"/>
    </source>
</evidence>
<dbReference type="GO" id="GO:0046872">
    <property type="term" value="F:metal ion binding"/>
    <property type="evidence" value="ECO:0007669"/>
    <property type="project" value="UniProtKB-KW"/>
</dbReference>
<keyword evidence="7 20" id="KW-0540">Nuclease</keyword>
<dbReference type="GO" id="GO:0045004">
    <property type="term" value="P:DNA replication proofreading"/>
    <property type="evidence" value="ECO:0007669"/>
    <property type="project" value="TreeGrafter"/>
</dbReference>
<evidence type="ECO:0000256" key="10">
    <source>
        <dbReference type="ARBA" id="ARBA00022839"/>
    </source>
</evidence>
<evidence type="ECO:0000256" key="4">
    <source>
        <dbReference type="ARBA" id="ARBA00022679"/>
    </source>
</evidence>
<dbReference type="PANTHER" id="PTHR30231">
    <property type="entry name" value="DNA POLYMERASE III SUBUNIT EPSILON"/>
    <property type="match status" value="1"/>
</dbReference>
<evidence type="ECO:0000256" key="6">
    <source>
        <dbReference type="ARBA" id="ARBA00022705"/>
    </source>
</evidence>
<dbReference type="FunFam" id="3.30.420.10:FF:000012">
    <property type="entry name" value="DNA polymerase III subunit epsilon"/>
    <property type="match status" value="1"/>
</dbReference>
<comment type="caution">
    <text evidence="23">The sequence shown here is derived from an EMBL/GenBank/DDBJ whole genome shotgun (WGS) entry which is preliminary data.</text>
</comment>
<protein>
    <recommendedName>
        <fullName evidence="3 20">DNA polymerase III subunit epsilon</fullName>
        <ecNumber evidence="2 20">2.7.7.7</ecNumber>
    </recommendedName>
</protein>
<evidence type="ECO:0000256" key="14">
    <source>
        <dbReference type="ARBA" id="ARBA00025483"/>
    </source>
</evidence>
<reference evidence="23 24" key="1">
    <citation type="journal article" date="2015" name="Antonie Van Leeuwenhoek">
        <title>Oricola cellulosilytica gen. nov., sp. nov., a cellulose-degrading bacterium of the family Phyllobacteriaceae isolated from surface seashore water, and emended descriptions of Mesorhizobium loti and Phyllobacterium myrsinacearum.</title>
        <authorList>
            <person name="Hameed A."/>
            <person name="Shahina M."/>
            <person name="Lai W.A."/>
            <person name="Lin S.Y."/>
            <person name="Young L.S."/>
            <person name="Liu Y.C."/>
            <person name="Hsu Y.H."/>
            <person name="Young C.C."/>
        </authorList>
    </citation>
    <scope>NUCLEOTIDE SEQUENCE [LARGE SCALE GENOMIC DNA]</scope>
    <source>
        <strain evidence="23 24">KCTC 52183</strain>
    </source>
</reference>
<evidence type="ECO:0000256" key="21">
    <source>
        <dbReference type="SAM" id="MobiDB-lite"/>
    </source>
</evidence>
<dbReference type="InterPro" id="IPR006309">
    <property type="entry name" value="DnaQ_proteo"/>
</dbReference>
<dbReference type="CDD" id="cd06131">
    <property type="entry name" value="DNA_pol_III_epsilon_Ecoli_like"/>
    <property type="match status" value="1"/>
</dbReference>
<feature type="binding site" evidence="18">
    <location>
        <position position="52"/>
    </location>
    <ligand>
        <name>substrate</name>
    </ligand>
</feature>
<dbReference type="OrthoDB" id="9804290at2"/>
<dbReference type="RefSeq" id="WP_131565801.1">
    <property type="nucleotide sequence ID" value="NZ_JAINFK010000001.1"/>
</dbReference>
<evidence type="ECO:0000256" key="5">
    <source>
        <dbReference type="ARBA" id="ARBA00022695"/>
    </source>
</evidence>
<feature type="compositionally biased region" description="Polar residues" evidence="21">
    <location>
        <begin position="175"/>
        <end position="192"/>
    </location>
</feature>
<feature type="binding site" evidence="19">
    <location>
        <position position="155"/>
    </location>
    <ligand>
        <name>a divalent metal cation</name>
        <dbReference type="ChEBI" id="CHEBI:60240"/>
        <label>1</label>
        <note>catalytic</note>
    </ligand>
</feature>
<comment type="cofactor">
    <cofactor evidence="19">
        <name>Mg(2+)</name>
        <dbReference type="ChEBI" id="CHEBI:18420"/>
    </cofactor>
    <cofactor evidence="19">
        <name>Mn(2+)</name>
        <dbReference type="ChEBI" id="CHEBI:29035"/>
    </cofactor>
    <text evidence="19">Binds 2 divalent metal cations. Magnesium or manganese.</text>
</comment>
<dbReference type="GO" id="GO:0005829">
    <property type="term" value="C:cytosol"/>
    <property type="evidence" value="ECO:0007669"/>
    <property type="project" value="TreeGrafter"/>
</dbReference>
<evidence type="ECO:0000256" key="8">
    <source>
        <dbReference type="ARBA" id="ARBA00022723"/>
    </source>
</evidence>
<gene>
    <name evidence="20" type="primary">dnaQ</name>
    <name evidence="23" type="ORF">E0D97_00675</name>
</gene>
<name>A0A4R0PFT1_9HYPH</name>
<evidence type="ECO:0000313" key="24">
    <source>
        <dbReference type="Proteomes" id="UP000291301"/>
    </source>
</evidence>
<dbReference type="Pfam" id="PF00929">
    <property type="entry name" value="RNase_T"/>
    <property type="match status" value="1"/>
</dbReference>
<evidence type="ECO:0000256" key="2">
    <source>
        <dbReference type="ARBA" id="ARBA00012417"/>
    </source>
</evidence>
<dbReference type="GO" id="GO:0003887">
    <property type="term" value="F:DNA-directed DNA polymerase activity"/>
    <property type="evidence" value="ECO:0007669"/>
    <property type="project" value="UniProtKB-KW"/>
</dbReference>
<evidence type="ECO:0000256" key="17">
    <source>
        <dbReference type="PIRSR" id="PIRSR606309-1"/>
    </source>
</evidence>
<dbReference type="SMART" id="SM00479">
    <property type="entry name" value="EXOIII"/>
    <property type="match status" value="1"/>
</dbReference>
<keyword evidence="4 20" id="KW-0808">Transferase</keyword>
<keyword evidence="13 19" id="KW-0464">Manganese</keyword>
<evidence type="ECO:0000256" key="15">
    <source>
        <dbReference type="ARBA" id="ARBA00026073"/>
    </source>
</evidence>
<dbReference type="PANTHER" id="PTHR30231:SF41">
    <property type="entry name" value="DNA POLYMERASE III SUBUNIT EPSILON"/>
    <property type="match status" value="1"/>
</dbReference>
<dbReference type="GO" id="GO:0003677">
    <property type="term" value="F:DNA binding"/>
    <property type="evidence" value="ECO:0007669"/>
    <property type="project" value="InterPro"/>
</dbReference>
<organism evidence="23 24">
    <name type="scientific">Oricola cellulosilytica</name>
    <dbReference type="NCBI Taxonomy" id="1429082"/>
    <lineage>
        <taxon>Bacteria</taxon>
        <taxon>Pseudomonadati</taxon>
        <taxon>Pseudomonadota</taxon>
        <taxon>Alphaproteobacteria</taxon>
        <taxon>Hyphomicrobiales</taxon>
        <taxon>Ahrensiaceae</taxon>
        <taxon>Oricola</taxon>
    </lineage>
</organism>
<evidence type="ECO:0000256" key="12">
    <source>
        <dbReference type="ARBA" id="ARBA00022932"/>
    </source>
</evidence>
<evidence type="ECO:0000256" key="19">
    <source>
        <dbReference type="PIRSR" id="PIRSR606309-3"/>
    </source>
</evidence>
<evidence type="ECO:0000256" key="7">
    <source>
        <dbReference type="ARBA" id="ARBA00022722"/>
    </source>
</evidence>
<keyword evidence="10 20" id="KW-0269">Exonuclease</keyword>
<evidence type="ECO:0000256" key="11">
    <source>
        <dbReference type="ARBA" id="ARBA00022842"/>
    </source>
</evidence>
<feature type="region of interest" description="Disordered" evidence="21">
    <location>
        <begin position="175"/>
        <end position="205"/>
    </location>
</feature>
<dbReference type="NCBIfam" id="NF004316">
    <property type="entry name" value="PRK05711.1"/>
    <property type="match status" value="1"/>
</dbReference>
<dbReference type="NCBIfam" id="TIGR00573">
    <property type="entry name" value="dnaq"/>
    <property type="match status" value="1"/>
</dbReference>
<accession>A0A4R0PFT1</accession>
<keyword evidence="6 20" id="KW-0235">DNA replication</keyword>
<evidence type="ECO:0000256" key="3">
    <source>
        <dbReference type="ARBA" id="ARBA00020352"/>
    </source>
</evidence>
<evidence type="ECO:0000256" key="16">
    <source>
        <dbReference type="ARBA" id="ARBA00049244"/>
    </source>
</evidence>
<evidence type="ECO:0000256" key="13">
    <source>
        <dbReference type="ARBA" id="ARBA00023211"/>
    </source>
</evidence>
<comment type="catalytic activity">
    <reaction evidence="16 20">
        <text>DNA(n) + a 2'-deoxyribonucleoside 5'-triphosphate = DNA(n+1) + diphosphate</text>
        <dbReference type="Rhea" id="RHEA:22508"/>
        <dbReference type="Rhea" id="RHEA-COMP:17339"/>
        <dbReference type="Rhea" id="RHEA-COMP:17340"/>
        <dbReference type="ChEBI" id="CHEBI:33019"/>
        <dbReference type="ChEBI" id="CHEBI:61560"/>
        <dbReference type="ChEBI" id="CHEBI:173112"/>
        <dbReference type="EC" id="2.7.7.7"/>
    </reaction>
</comment>
<feature type="binding site" evidence="18">
    <location>
        <position position="155"/>
    </location>
    <ligand>
        <name>substrate</name>
    </ligand>
</feature>
<comment type="cofactor">
    <cofactor evidence="1 20">
        <name>Mn(2+)</name>
        <dbReference type="ChEBI" id="CHEBI:29035"/>
    </cofactor>
</comment>
<feature type="binding site" evidence="18">
    <location>
        <position position="57"/>
    </location>
    <ligand>
        <name>substrate</name>
    </ligand>
</feature>
<dbReference type="InterPro" id="IPR012337">
    <property type="entry name" value="RNaseH-like_sf"/>
</dbReference>
<comment type="function">
    <text evidence="14 20">DNA polymerase III is a complex, multichain enzyme responsible for most of the replicative synthesis in bacteria. The epsilon subunit contain the editing function and is a proofreading 3'-5' exonuclease.</text>
</comment>
<dbReference type="EC" id="2.7.7.7" evidence="2 20"/>
<dbReference type="GO" id="GO:0008408">
    <property type="term" value="F:3'-5' exonuclease activity"/>
    <property type="evidence" value="ECO:0007669"/>
    <property type="project" value="TreeGrafter"/>
</dbReference>
<comment type="subunit">
    <text evidence="15 20">DNA polymerase III contains a core (composed of alpha, epsilon and theta chains) that associates with a tau subunit. This core dimerizes to form the POLIII' complex. PolIII' associates with the gamma complex (composed of gamma, delta, delta', psi and chi chains) and with the beta chain to form the complete DNA polymerase III complex.</text>
</comment>
<feature type="binding site" evidence="18">
    <location>
        <position position="7"/>
    </location>
    <ligand>
        <name>substrate</name>
    </ligand>
</feature>
<evidence type="ECO:0000256" key="1">
    <source>
        <dbReference type="ARBA" id="ARBA00001936"/>
    </source>
</evidence>
<dbReference type="SUPFAM" id="SSF53098">
    <property type="entry name" value="Ribonuclease H-like"/>
    <property type="match status" value="1"/>
</dbReference>
<keyword evidence="12 20" id="KW-0239">DNA-directed DNA polymerase</keyword>
<dbReference type="Proteomes" id="UP000291301">
    <property type="component" value="Unassembled WGS sequence"/>
</dbReference>
<dbReference type="Gene3D" id="3.30.420.10">
    <property type="entry name" value="Ribonuclease H-like superfamily/Ribonuclease H"/>
    <property type="match status" value="1"/>
</dbReference>
<dbReference type="AlphaFoldDB" id="A0A4R0PFT1"/>
<dbReference type="InterPro" id="IPR036397">
    <property type="entry name" value="RNaseH_sf"/>
</dbReference>
<feature type="binding site" evidence="19">
    <location>
        <position position="9"/>
    </location>
    <ligand>
        <name>a divalent metal cation</name>
        <dbReference type="ChEBI" id="CHEBI:60240"/>
        <label>1</label>
        <note>catalytic</note>
    </ligand>
</feature>
<dbReference type="NCBIfam" id="TIGR01406">
    <property type="entry name" value="dnaQ_proteo"/>
    <property type="match status" value="1"/>
</dbReference>
<dbReference type="InterPro" id="IPR006054">
    <property type="entry name" value="DnaQ"/>
</dbReference>
<evidence type="ECO:0000256" key="9">
    <source>
        <dbReference type="ARBA" id="ARBA00022801"/>
    </source>
</evidence>
<keyword evidence="8 19" id="KW-0479">Metal-binding</keyword>
<evidence type="ECO:0000256" key="20">
    <source>
        <dbReference type="RuleBase" id="RU364087"/>
    </source>
</evidence>